<dbReference type="PROSITE" id="PS01279">
    <property type="entry name" value="PCMT"/>
    <property type="match status" value="1"/>
</dbReference>
<evidence type="ECO:0000256" key="7">
    <source>
        <dbReference type="HAMAP-Rule" id="MF_00090"/>
    </source>
</evidence>
<comment type="caution">
    <text evidence="8">The sequence shown here is derived from an EMBL/GenBank/DDBJ whole genome shotgun (WGS) entry which is preliminary data.</text>
</comment>
<evidence type="ECO:0000256" key="6">
    <source>
        <dbReference type="ARBA" id="ARBA00022691"/>
    </source>
</evidence>
<keyword evidence="4 7" id="KW-0489">Methyltransferase</keyword>
<dbReference type="GO" id="GO:0004719">
    <property type="term" value="F:protein-L-isoaspartate (D-aspartate) O-methyltransferase activity"/>
    <property type="evidence" value="ECO:0007669"/>
    <property type="project" value="UniProtKB-UniRule"/>
</dbReference>
<dbReference type="Gene3D" id="3.40.50.150">
    <property type="entry name" value="Vaccinia Virus protein VP39"/>
    <property type="match status" value="1"/>
</dbReference>
<comment type="function">
    <text evidence="7">Catalyzes the methyl esterification of L-isoaspartyl residues in peptides and proteins that result from spontaneous decomposition of normal L-aspartyl and L-asparaginyl residues. It plays a role in the repair and/or degradation of damaged proteins.</text>
</comment>
<dbReference type="GO" id="GO:0005737">
    <property type="term" value="C:cytoplasm"/>
    <property type="evidence" value="ECO:0007669"/>
    <property type="project" value="UniProtKB-SubCell"/>
</dbReference>
<dbReference type="HAMAP" id="MF_00090">
    <property type="entry name" value="PIMT"/>
    <property type="match status" value="1"/>
</dbReference>
<dbReference type="AlphaFoldDB" id="A0A4V3H4B3"/>
<dbReference type="PANTHER" id="PTHR11579">
    <property type="entry name" value="PROTEIN-L-ISOASPARTATE O-METHYLTRANSFERASE"/>
    <property type="match status" value="1"/>
</dbReference>
<dbReference type="Pfam" id="PF01135">
    <property type="entry name" value="PCMT"/>
    <property type="match status" value="1"/>
</dbReference>
<dbReference type="GO" id="GO:0032259">
    <property type="term" value="P:methylation"/>
    <property type="evidence" value="ECO:0007669"/>
    <property type="project" value="UniProtKB-KW"/>
</dbReference>
<feature type="active site" evidence="7">
    <location>
        <position position="68"/>
    </location>
</feature>
<evidence type="ECO:0000313" key="8">
    <source>
        <dbReference type="EMBL" id="TDY02535.1"/>
    </source>
</evidence>
<comment type="similarity">
    <text evidence="2 7">Belongs to the methyltransferase superfamily. L-isoaspartyl/D-aspartyl protein methyltransferase family.</text>
</comment>
<dbReference type="FunFam" id="3.40.50.150:FF:000010">
    <property type="entry name" value="Protein-L-isoaspartate O-methyltransferase"/>
    <property type="match status" value="1"/>
</dbReference>
<sequence length="230" mass="24868">MQEAQQQMLDTIAAEARYTADYTGRSRFSPAVMQALGEVDRAAFVSPAYRDRAYDNGPLPIGDGQTISQPYIVALMTELLDLTPDSVVLEIGTGSGYQAAVLAQLARQVYSLERFCGLAETARERFTRLGYTNIEVRCANGYNGWREKAPFDGIIVTAAAPDIPPALVAQLKPGGRLVIPVGPPYGYQVLMVVTRDAAGKIEQRKVLGVAFVPLIDDGIDNGDEAGRSKQ</sequence>
<keyword evidence="6 7" id="KW-0949">S-adenosyl-L-methionine</keyword>
<dbReference type="EC" id="2.1.1.77" evidence="7"/>
<reference evidence="8 9" key="1">
    <citation type="submission" date="2019-03" db="EMBL/GenBank/DDBJ databases">
        <title>Genomic Encyclopedia of Type Strains, Phase IV (KMG-IV): sequencing the most valuable type-strain genomes for metagenomic binning, comparative biology and taxonomic classification.</title>
        <authorList>
            <person name="Goeker M."/>
        </authorList>
    </citation>
    <scope>NUCLEOTIDE SEQUENCE [LARGE SCALE GENOMIC DNA]</scope>
    <source>
        <strain evidence="8 9">DSM 16326</strain>
    </source>
</reference>
<comment type="catalytic activity">
    <reaction evidence="7">
        <text>[protein]-L-isoaspartate + S-adenosyl-L-methionine = [protein]-L-isoaspartate alpha-methyl ester + S-adenosyl-L-homocysteine</text>
        <dbReference type="Rhea" id="RHEA:12705"/>
        <dbReference type="Rhea" id="RHEA-COMP:12143"/>
        <dbReference type="Rhea" id="RHEA-COMP:12144"/>
        <dbReference type="ChEBI" id="CHEBI:57856"/>
        <dbReference type="ChEBI" id="CHEBI:59789"/>
        <dbReference type="ChEBI" id="CHEBI:90596"/>
        <dbReference type="ChEBI" id="CHEBI:90598"/>
        <dbReference type="EC" id="2.1.1.77"/>
    </reaction>
</comment>
<accession>A0A4V3H4B3</accession>
<evidence type="ECO:0000256" key="5">
    <source>
        <dbReference type="ARBA" id="ARBA00022679"/>
    </source>
</evidence>
<keyword evidence="5 7" id="KW-0808">Transferase</keyword>
<comment type="subcellular location">
    <subcellularLocation>
        <location evidence="1 7">Cytoplasm</location>
    </subcellularLocation>
</comment>
<keyword evidence="9" id="KW-1185">Reference proteome</keyword>
<evidence type="ECO:0000256" key="1">
    <source>
        <dbReference type="ARBA" id="ARBA00004496"/>
    </source>
</evidence>
<keyword evidence="3 7" id="KW-0963">Cytoplasm</keyword>
<dbReference type="PANTHER" id="PTHR11579:SF0">
    <property type="entry name" value="PROTEIN-L-ISOASPARTATE(D-ASPARTATE) O-METHYLTRANSFERASE"/>
    <property type="match status" value="1"/>
</dbReference>
<dbReference type="RefSeq" id="WP_134081602.1">
    <property type="nucleotide sequence ID" value="NZ_SOQX01000002.1"/>
</dbReference>
<protein>
    <recommendedName>
        <fullName evidence="7">Protein-L-isoaspartate O-methyltransferase</fullName>
        <ecNumber evidence="7">2.1.1.77</ecNumber>
    </recommendedName>
    <alternativeName>
        <fullName evidence="7">L-isoaspartyl protein carboxyl methyltransferase</fullName>
    </alternativeName>
    <alternativeName>
        <fullName evidence="7">Protein L-isoaspartyl methyltransferase</fullName>
    </alternativeName>
    <alternativeName>
        <fullName evidence="7">Protein-beta-aspartate methyltransferase</fullName>
        <shortName evidence="7">PIMT</shortName>
    </alternativeName>
</protein>
<dbReference type="EMBL" id="SOQX01000002">
    <property type="protein sequence ID" value="TDY02535.1"/>
    <property type="molecule type" value="Genomic_DNA"/>
</dbReference>
<evidence type="ECO:0000256" key="3">
    <source>
        <dbReference type="ARBA" id="ARBA00022490"/>
    </source>
</evidence>
<evidence type="ECO:0000256" key="4">
    <source>
        <dbReference type="ARBA" id="ARBA00022603"/>
    </source>
</evidence>
<name>A0A4V3H4B3_9GAMM</name>
<dbReference type="Proteomes" id="UP000294914">
    <property type="component" value="Unassembled WGS sequence"/>
</dbReference>
<proteinExistence type="inferred from homology"/>
<gene>
    <name evidence="7" type="primary">pcm</name>
    <name evidence="8" type="ORF">EDC23_0910</name>
</gene>
<dbReference type="NCBIfam" id="TIGR00080">
    <property type="entry name" value="pimt"/>
    <property type="match status" value="1"/>
</dbReference>
<evidence type="ECO:0000256" key="2">
    <source>
        <dbReference type="ARBA" id="ARBA00005369"/>
    </source>
</evidence>
<dbReference type="InterPro" id="IPR000682">
    <property type="entry name" value="PCMT"/>
</dbReference>
<dbReference type="OrthoDB" id="9810066at2"/>
<dbReference type="GO" id="GO:0030091">
    <property type="term" value="P:protein repair"/>
    <property type="evidence" value="ECO:0007669"/>
    <property type="project" value="UniProtKB-UniRule"/>
</dbReference>
<evidence type="ECO:0000313" key="9">
    <source>
        <dbReference type="Proteomes" id="UP000294914"/>
    </source>
</evidence>
<dbReference type="NCBIfam" id="NF001453">
    <property type="entry name" value="PRK00312.1"/>
    <property type="match status" value="1"/>
</dbReference>
<dbReference type="SUPFAM" id="SSF53335">
    <property type="entry name" value="S-adenosyl-L-methionine-dependent methyltransferases"/>
    <property type="match status" value="1"/>
</dbReference>
<dbReference type="InterPro" id="IPR029063">
    <property type="entry name" value="SAM-dependent_MTases_sf"/>
</dbReference>
<organism evidence="8 9">
    <name type="scientific">Thiohalophilus thiocyanatoxydans</name>
    <dbReference type="NCBI Taxonomy" id="381308"/>
    <lineage>
        <taxon>Bacteria</taxon>
        <taxon>Pseudomonadati</taxon>
        <taxon>Pseudomonadota</taxon>
        <taxon>Gammaproteobacteria</taxon>
        <taxon>Thiohalomonadales</taxon>
        <taxon>Thiohalophilaceae</taxon>
        <taxon>Thiohalophilus</taxon>
    </lineage>
</organism>
<dbReference type="CDD" id="cd02440">
    <property type="entry name" value="AdoMet_MTases"/>
    <property type="match status" value="1"/>
</dbReference>